<evidence type="ECO:0000256" key="10">
    <source>
        <dbReference type="RuleBase" id="RU363002"/>
    </source>
</evidence>
<sequence>MREPELHRVVHTMGTVFSCTVRAEETPGLRRALDAAESTLHHVDEVFSPFRPDSAVNRVRQGRPVPEEWQPELSEVLALCADAHRRTGGRFAAWHSGVFDPSGLVKGWAVERAARLLRAAGAEHVCLNGGGDVQLYGGPWRVGITHPLRPGSCAAVVESPGGPLGIATSGPGERGRHIVDPHTGAPPTDGLASLTVTGPSLTEADMLATAAYCMGAEARGWLGTLPGVAAFGVMSDGRTWTTGKG</sequence>
<comment type="cofactor">
    <cofactor evidence="1 10">
        <name>Mg(2+)</name>
        <dbReference type="ChEBI" id="CHEBI:18420"/>
    </cofactor>
</comment>
<accession>A0A7U9H7Z6</accession>
<evidence type="ECO:0000313" key="11">
    <source>
        <dbReference type="EMBL" id="EOY44833.1"/>
    </source>
</evidence>
<dbReference type="RefSeq" id="WP_016324996.1">
    <property type="nucleotide sequence ID" value="NZ_CM001889.1"/>
</dbReference>
<keyword evidence="6 10" id="KW-0479">Metal-binding</keyword>
<comment type="subcellular location">
    <subcellularLocation>
        <location evidence="10">Cell inner membrane</location>
        <topology evidence="10">Lipid-anchor</topology>
        <orientation evidence="10">Periplasmic side</orientation>
    </subcellularLocation>
</comment>
<dbReference type="GO" id="GO:0046872">
    <property type="term" value="F:metal ion binding"/>
    <property type="evidence" value="ECO:0007669"/>
    <property type="project" value="UniProtKB-UniRule"/>
</dbReference>
<evidence type="ECO:0000256" key="3">
    <source>
        <dbReference type="ARBA" id="ARBA00016337"/>
    </source>
</evidence>
<keyword evidence="10" id="KW-1003">Cell membrane</keyword>
<keyword evidence="7 10" id="KW-0274">FAD</keyword>
<name>A0A7U9H7Z6_STRLI</name>
<evidence type="ECO:0000256" key="6">
    <source>
        <dbReference type="ARBA" id="ARBA00022723"/>
    </source>
</evidence>
<dbReference type="Pfam" id="PF02424">
    <property type="entry name" value="ApbE"/>
    <property type="match status" value="2"/>
</dbReference>
<dbReference type="EMBL" id="CM001889">
    <property type="protein sequence ID" value="EOY44833.1"/>
    <property type="molecule type" value="Genomic_DNA"/>
</dbReference>
<evidence type="ECO:0000256" key="7">
    <source>
        <dbReference type="ARBA" id="ARBA00022827"/>
    </source>
</evidence>
<evidence type="ECO:0000256" key="2">
    <source>
        <dbReference type="ARBA" id="ARBA00011955"/>
    </source>
</evidence>
<dbReference type="GO" id="GO:0005886">
    <property type="term" value="C:plasma membrane"/>
    <property type="evidence" value="ECO:0007669"/>
    <property type="project" value="UniProtKB-SubCell"/>
</dbReference>
<evidence type="ECO:0000256" key="4">
    <source>
        <dbReference type="ARBA" id="ARBA00022630"/>
    </source>
</evidence>
<keyword evidence="10 11" id="KW-0449">Lipoprotein</keyword>
<evidence type="ECO:0000256" key="8">
    <source>
        <dbReference type="ARBA" id="ARBA00022842"/>
    </source>
</evidence>
<reference evidence="12" key="1">
    <citation type="journal article" date="2013" name="Genome Biol. Evol.">
        <title>The genome sequence of Streptomyces lividans 66 reveals a novel tRNA-dependent peptide biosynthetic system within a metal-related genomic island.</title>
        <authorList>
            <person name="Cruz-Morales P."/>
            <person name="Vijgenboom E."/>
            <person name="Iruegas-Bocardo F."/>
            <person name="Girard G."/>
            <person name="Yanez-Guerra L.A."/>
            <person name="Ramos-Aboites H.E."/>
            <person name="Pernodet J.L."/>
            <person name="Anne J."/>
            <person name="van Wezel G.P."/>
            <person name="Barona-Gomez F."/>
        </authorList>
    </citation>
    <scope>NUCLEOTIDE SEQUENCE [LARGE SCALE GENOMIC DNA]</scope>
    <source>
        <strain evidence="12">1326</strain>
    </source>
</reference>
<proteinExistence type="inferred from homology"/>
<evidence type="ECO:0000256" key="5">
    <source>
        <dbReference type="ARBA" id="ARBA00022679"/>
    </source>
</evidence>
<dbReference type="EC" id="2.7.1.180" evidence="2 10"/>
<organism evidence="11 12">
    <name type="scientific">Streptomyces lividans 1326</name>
    <dbReference type="NCBI Taxonomy" id="1200984"/>
    <lineage>
        <taxon>Bacteria</taxon>
        <taxon>Bacillati</taxon>
        <taxon>Actinomycetota</taxon>
        <taxon>Actinomycetes</taxon>
        <taxon>Kitasatosporales</taxon>
        <taxon>Streptomycetaceae</taxon>
        <taxon>Streptomyces</taxon>
    </lineage>
</organism>
<dbReference type="GO" id="GO:0016740">
    <property type="term" value="F:transferase activity"/>
    <property type="evidence" value="ECO:0007669"/>
    <property type="project" value="UniProtKB-UniRule"/>
</dbReference>
<dbReference type="PROSITE" id="PS51257">
    <property type="entry name" value="PROKAR_LIPOPROTEIN"/>
    <property type="match status" value="1"/>
</dbReference>
<evidence type="ECO:0000256" key="9">
    <source>
        <dbReference type="ARBA" id="ARBA00048540"/>
    </source>
</evidence>
<dbReference type="PANTHER" id="PTHR30040">
    <property type="entry name" value="THIAMINE BIOSYNTHESIS LIPOPROTEIN APBE"/>
    <property type="match status" value="1"/>
</dbReference>
<comment type="catalytic activity">
    <reaction evidence="9 10">
        <text>L-threonyl-[protein] + FAD = FMN-L-threonyl-[protein] + AMP + H(+)</text>
        <dbReference type="Rhea" id="RHEA:36847"/>
        <dbReference type="Rhea" id="RHEA-COMP:11060"/>
        <dbReference type="Rhea" id="RHEA-COMP:11061"/>
        <dbReference type="ChEBI" id="CHEBI:15378"/>
        <dbReference type="ChEBI" id="CHEBI:30013"/>
        <dbReference type="ChEBI" id="CHEBI:57692"/>
        <dbReference type="ChEBI" id="CHEBI:74257"/>
        <dbReference type="ChEBI" id="CHEBI:456215"/>
        <dbReference type="EC" id="2.7.1.180"/>
    </reaction>
</comment>
<dbReference type="PANTHER" id="PTHR30040:SF2">
    <property type="entry name" value="FAD:PROTEIN FMN TRANSFERASE"/>
    <property type="match status" value="1"/>
</dbReference>
<evidence type="ECO:0000256" key="1">
    <source>
        <dbReference type="ARBA" id="ARBA00001946"/>
    </source>
</evidence>
<keyword evidence="8 10" id="KW-0460">Magnesium</keyword>
<comment type="function">
    <text evidence="10">Flavin transferase that catalyzes the transfer of the FMN moiety of FAD and its covalent binding to the hydroxyl group of a threonine residue in a target flavoprotein.</text>
</comment>
<dbReference type="InterPro" id="IPR024932">
    <property type="entry name" value="ApbE"/>
</dbReference>
<keyword evidence="10" id="KW-0997">Cell inner membrane</keyword>
<keyword evidence="10" id="KW-0472">Membrane</keyword>
<dbReference type="AlphaFoldDB" id="A0A7U9H7Z6"/>
<dbReference type="SUPFAM" id="SSF143631">
    <property type="entry name" value="ApbE-like"/>
    <property type="match status" value="1"/>
</dbReference>
<gene>
    <name evidence="11" type="ORF">SLI_0114</name>
</gene>
<dbReference type="Proteomes" id="UP000014062">
    <property type="component" value="Chromosome"/>
</dbReference>
<dbReference type="InterPro" id="IPR003374">
    <property type="entry name" value="ApbE-like_sf"/>
</dbReference>
<comment type="similarity">
    <text evidence="10">Belongs to the ApbE family.</text>
</comment>
<evidence type="ECO:0000313" key="12">
    <source>
        <dbReference type="Proteomes" id="UP000014062"/>
    </source>
</evidence>
<protein>
    <recommendedName>
        <fullName evidence="3 10">FAD:protein FMN transferase</fullName>
        <ecNumber evidence="2 10">2.7.1.180</ecNumber>
    </recommendedName>
</protein>
<dbReference type="Gene3D" id="3.10.520.10">
    <property type="entry name" value="ApbE-like domains"/>
    <property type="match status" value="2"/>
</dbReference>
<keyword evidence="5 10" id="KW-0808">Transferase</keyword>
<keyword evidence="4 10" id="KW-0285">Flavoprotein</keyword>